<evidence type="ECO:0000313" key="7">
    <source>
        <dbReference type="EMBL" id="QGY99293.1"/>
    </source>
</evidence>
<organismHost>
    <name type="scientific">Cydia pomonella</name>
    <name type="common">Codling moth</name>
    <dbReference type="NCBI Taxonomy" id="82600"/>
</organismHost>
<organism evidence="5">
    <name type="scientific">Cydia pomonella granulosis virus</name>
    <name type="common">CpGV</name>
    <name type="synonym">Cydia pomonella granulovirus</name>
    <dbReference type="NCBI Taxonomy" id="28289"/>
    <lineage>
        <taxon>Viruses</taxon>
        <taxon>Viruses incertae sedis</taxon>
        <taxon>Naldaviricetes</taxon>
        <taxon>Lefavirales</taxon>
        <taxon>Baculoviridae</taxon>
        <taxon>Betabaculovirus</taxon>
        <taxon>Betabaculovirus cypomonellae</taxon>
    </lineage>
</organism>
<reference evidence="5" key="1">
    <citation type="journal article" date="2014" name="Proc. Natl. Acad. Sci. U.S.A.">
        <title>Baculovirus resistance in codling moth is virus isolate-dependent and the consequence of a mutation in viral gene pe38.</title>
        <authorList>
            <person name="Gebhardt M.M."/>
            <person name="Eberle K.E."/>
            <person name="Radtke P."/>
            <person name="Jehle J.A."/>
        </authorList>
    </citation>
    <scope>NUCLEOTIDE SEQUENCE</scope>
    <source>
        <strain evidence="5">CpGV-E2</strain>
        <strain evidence="2">CpGV-I07</strain>
        <strain evidence="4">CpGV-I12</strain>
        <strain evidence="3">CpGV-M</strain>
        <strain evidence="1">CpGV-S</strain>
    </source>
</reference>
<dbReference type="EMBL" id="KM217577">
    <property type="protein sequence ID" value="AIU37263.1"/>
    <property type="molecule type" value="Genomic_DNA"/>
</dbReference>
<evidence type="ECO:0000313" key="11">
    <source>
        <dbReference type="EMBL" id="QGY99861.1"/>
    </source>
</evidence>
<evidence type="ECO:0000313" key="5">
    <source>
        <dbReference type="EMBL" id="AIU37263.1"/>
    </source>
</evidence>
<dbReference type="EMBL" id="KM217576">
    <property type="protein sequence ID" value="AIU37122.1"/>
    <property type="molecule type" value="Genomic_DNA"/>
</dbReference>
<dbReference type="InterPro" id="IPR007748">
    <property type="entry name" value="AcMNPV_Orf109"/>
</dbReference>
<reference evidence="2" key="2">
    <citation type="submission" date="2014-07" db="EMBL/GenBank/DDBJ databases">
        <title>Comparative genomics of CpGV: Evolution of a crop protection agent.</title>
        <authorList>
            <person name="Radtke P.C."/>
            <person name="Jehle J.A."/>
        </authorList>
    </citation>
    <scope>NUCLEOTIDE SEQUENCE</scope>
    <source>
        <strain evidence="2">CpGV-I07</strain>
    </source>
</reference>
<evidence type="ECO:0000313" key="8">
    <source>
        <dbReference type="EMBL" id="QGY99435.1"/>
    </source>
</evidence>
<dbReference type="EMBL" id="MN696170">
    <property type="protein sequence ID" value="QGZ00003.1"/>
    <property type="molecule type" value="Genomic_DNA"/>
</dbReference>
<dbReference type="Pfam" id="PF05054">
    <property type="entry name" value="AcMNPV_Ac109"/>
    <property type="match status" value="2"/>
</dbReference>
<reference evidence="7" key="3">
    <citation type="journal article" date="2019" name="Virology">
        <title>Single nucleotide polymorphism (SNP) frequencies and distribution reveal complex genetic composition of seven novel natural isolates of Cydia pomonella granulovirus.</title>
        <authorList>
            <person name="Fan J."/>
            <person name="Wennmann J.T."/>
            <person name="Wang D."/>
            <person name="Jehle J.A."/>
        </authorList>
    </citation>
    <scope>NUCLEOTIDE SEQUENCE</scope>
    <source>
        <strain evidence="7">CpGV-ALE</strain>
        <strain evidence="8">CpGV-JQ</strain>
        <strain evidence="9">CpGV-KS1</strain>
        <strain evidence="10">CpGV-KS2</strain>
        <strain evidence="11">CpGV-WW</strain>
        <strain evidence="13">CpGV-ZY</strain>
        <strain evidence="12">CpGV-ZY2</strain>
    </source>
</reference>
<dbReference type="EMBL" id="MN696168">
    <property type="protein sequence ID" value="QGY99719.1"/>
    <property type="molecule type" value="Genomic_DNA"/>
</dbReference>
<name>A0A097P290_GVCP</name>
<sequence length="354" mass="40256">MACTNDNVKVYISDQFIYFPYKFVRQTVLNRTDNAADRITVFVATFEDEKAVNGEVLIANTAFKTAQVIKYVSHYKEEAGVSEGVVVYWNVIVPIRTVGVGDTLVFSVVLSDNLYTCRSIIFQPPSPVQCPLQVDCNLKMVCLKGELAGDSQELEKAMNTQHTEYIIHFDKHTPMGVKILNTKRFLIALSKRTVPAKVGIYLTHAELTTVHKELSWEFTRRLLKGGQSNTCNVYNKASYKYILDAMELLNIDTYDVSSIHNLTNIFNPLILRYLLVPTIFVELNSIFGEEKLVRLYCKYESVAVTNAGPVPINMPTKNPRPFTHRPLTPPPESFYNELGTRKAYLHAPLYNYFL</sequence>
<evidence type="ECO:0000313" key="4">
    <source>
        <dbReference type="EMBL" id="AIU37122.1"/>
    </source>
</evidence>
<dbReference type="EMBL" id="MN696171">
    <property type="protein sequence ID" value="QGZ00144.1"/>
    <property type="molecule type" value="Genomic_DNA"/>
</dbReference>
<evidence type="ECO:0000313" key="6">
    <source>
        <dbReference type="EMBL" id="QDW81114.1"/>
    </source>
</evidence>
<dbReference type="EMBL" id="MN696169">
    <property type="protein sequence ID" value="QGY99861.1"/>
    <property type="molecule type" value="Genomic_DNA"/>
</dbReference>
<dbReference type="EMBL" id="KM217574">
    <property type="protein sequence ID" value="AIU36844.1"/>
    <property type="molecule type" value="Genomic_DNA"/>
</dbReference>
<evidence type="ECO:0000313" key="1">
    <source>
        <dbReference type="EMBL" id="AIU36701.1"/>
    </source>
</evidence>
<evidence type="ECO:0000313" key="2">
    <source>
        <dbReference type="EMBL" id="AIU36844.1"/>
    </source>
</evidence>
<evidence type="ECO:0000313" key="3">
    <source>
        <dbReference type="EMBL" id="AIU36980.1"/>
    </source>
</evidence>
<dbReference type="EMBL" id="MN075941">
    <property type="protein sequence ID" value="QDW81114.1"/>
    <property type="molecule type" value="Genomic_DNA"/>
</dbReference>
<evidence type="ECO:0000313" key="13">
    <source>
        <dbReference type="EMBL" id="QGZ00144.1"/>
    </source>
</evidence>
<evidence type="ECO:0000313" key="10">
    <source>
        <dbReference type="EMBL" id="QGY99719.1"/>
    </source>
</evidence>
<dbReference type="EMBL" id="MN696165">
    <property type="protein sequence ID" value="QGY99293.1"/>
    <property type="molecule type" value="Genomic_DNA"/>
</dbReference>
<protein>
    <submittedName>
        <fullName evidence="4">ORF55 odv-ec-43</fullName>
    </submittedName>
    <submittedName>
        <fullName evidence="5 6 7">Odv-ec43</fullName>
    </submittedName>
</protein>
<dbReference type="EMBL" id="KM217575">
    <property type="protein sequence ID" value="AIU36980.1"/>
    <property type="molecule type" value="Genomic_DNA"/>
</dbReference>
<evidence type="ECO:0000313" key="9">
    <source>
        <dbReference type="EMBL" id="QGY99577.1"/>
    </source>
</evidence>
<dbReference type="EMBL" id="MN696166">
    <property type="protein sequence ID" value="QGY99435.1"/>
    <property type="molecule type" value="Genomic_DNA"/>
</dbReference>
<dbReference type="EMBL" id="MN696167">
    <property type="protein sequence ID" value="QGY99577.1"/>
    <property type="molecule type" value="Genomic_DNA"/>
</dbReference>
<dbReference type="EMBL" id="KM217573">
    <property type="protein sequence ID" value="AIU36701.1"/>
    <property type="molecule type" value="Genomic_DNA"/>
</dbReference>
<evidence type="ECO:0000313" key="12">
    <source>
        <dbReference type="EMBL" id="QGZ00003.1"/>
    </source>
</evidence>
<reference evidence="6" key="4">
    <citation type="journal article" date="2019" name="Viruses">
        <title>Genome Analysis of A Novel South African Cydia pomonella granulovirus (CpGV-SA) with Resistance-Breaking Potential.</title>
        <authorList>
            <person name="Motsoeneng B."/>
            <person name="Jukes M.D."/>
            <person name="Knox C.M."/>
            <person name="Hill M.P."/>
            <person name="Moore S.D."/>
        </authorList>
    </citation>
    <scope>NUCLEOTIDE SEQUENCE</scope>
    <source>
        <strain evidence="6">CpGV-SA</strain>
    </source>
</reference>
<proteinExistence type="predicted"/>
<gene>
    <name evidence="5" type="primary">orf55</name>
</gene>
<accession>A0A097P290</accession>